<dbReference type="InParanoid" id="Q4N0B5"/>
<organism evidence="2 3">
    <name type="scientific">Theileria parva</name>
    <name type="common">East coast fever infection agent</name>
    <dbReference type="NCBI Taxonomy" id="5875"/>
    <lineage>
        <taxon>Eukaryota</taxon>
        <taxon>Sar</taxon>
        <taxon>Alveolata</taxon>
        <taxon>Apicomplexa</taxon>
        <taxon>Aconoidasida</taxon>
        <taxon>Piroplasmida</taxon>
        <taxon>Theileriidae</taxon>
        <taxon>Theileria</taxon>
    </lineage>
</organism>
<keyword evidence="3" id="KW-1185">Reference proteome</keyword>
<feature type="compositionally biased region" description="Basic and acidic residues" evidence="1">
    <location>
        <begin position="243"/>
        <end position="252"/>
    </location>
</feature>
<comment type="caution">
    <text evidence="2">The sequence shown here is derived from an EMBL/GenBank/DDBJ whole genome shotgun (WGS) entry which is preliminary data.</text>
</comment>
<evidence type="ECO:0000256" key="1">
    <source>
        <dbReference type="SAM" id="MobiDB-lite"/>
    </source>
</evidence>
<name>Q4N0B5_THEPA</name>
<dbReference type="KEGG" id="tpv:TP03_0234"/>
<evidence type="ECO:0000313" key="2">
    <source>
        <dbReference type="EMBL" id="EAN30969.1"/>
    </source>
</evidence>
<dbReference type="GeneID" id="3500178"/>
<protein>
    <submittedName>
        <fullName evidence="2">Uncharacterized protein</fullName>
    </submittedName>
</protein>
<dbReference type="EMBL" id="AAGK01000005">
    <property type="protein sequence ID" value="EAN30969.1"/>
    <property type="molecule type" value="Genomic_DNA"/>
</dbReference>
<dbReference type="eggNOG" id="ENOG502QXT3">
    <property type="taxonomic scope" value="Eukaryota"/>
</dbReference>
<dbReference type="VEuPathDB" id="PiroplasmaDB:TpMuguga_03g00234"/>
<feature type="region of interest" description="Disordered" evidence="1">
    <location>
        <begin position="71"/>
        <end position="153"/>
    </location>
</feature>
<dbReference type="OMA" id="RVVCNKK"/>
<evidence type="ECO:0000313" key="3">
    <source>
        <dbReference type="Proteomes" id="UP000001949"/>
    </source>
</evidence>
<reference evidence="2 3" key="1">
    <citation type="journal article" date="2005" name="Science">
        <title>Genome sequence of Theileria parva, a bovine pathogen that transforms lymphocytes.</title>
        <authorList>
            <person name="Gardner M.J."/>
            <person name="Bishop R."/>
            <person name="Shah T."/>
            <person name="de Villiers E.P."/>
            <person name="Carlton J.M."/>
            <person name="Hall N."/>
            <person name="Ren Q."/>
            <person name="Paulsen I.T."/>
            <person name="Pain A."/>
            <person name="Berriman M."/>
            <person name="Wilson R.J.M."/>
            <person name="Sato S."/>
            <person name="Ralph S.A."/>
            <person name="Mann D.J."/>
            <person name="Xiong Z."/>
            <person name="Shallom S.J."/>
            <person name="Weidman J."/>
            <person name="Jiang L."/>
            <person name="Lynn J."/>
            <person name="Weaver B."/>
            <person name="Shoaibi A."/>
            <person name="Domingo A.R."/>
            <person name="Wasawo D."/>
            <person name="Crabtree J."/>
            <person name="Wortman J.R."/>
            <person name="Haas B."/>
            <person name="Angiuoli S.V."/>
            <person name="Creasy T.H."/>
            <person name="Lu C."/>
            <person name="Suh B."/>
            <person name="Silva J.C."/>
            <person name="Utterback T.R."/>
            <person name="Feldblyum T.V."/>
            <person name="Pertea M."/>
            <person name="Allen J."/>
            <person name="Nierman W.C."/>
            <person name="Taracha E.L.N."/>
            <person name="Salzberg S.L."/>
            <person name="White O.R."/>
            <person name="Fitzhugh H.A."/>
            <person name="Morzaria S."/>
            <person name="Venter J.C."/>
            <person name="Fraser C.M."/>
            <person name="Nene V."/>
        </authorList>
    </citation>
    <scope>NUCLEOTIDE SEQUENCE [LARGE SCALE GENOMIC DNA]</scope>
    <source>
        <strain evidence="2 3">Muguga</strain>
    </source>
</reference>
<feature type="compositionally biased region" description="Basic and acidic residues" evidence="1">
    <location>
        <begin position="108"/>
        <end position="133"/>
    </location>
</feature>
<feature type="compositionally biased region" description="Low complexity" evidence="1">
    <location>
        <begin position="86"/>
        <end position="107"/>
    </location>
</feature>
<accession>Q4N0B5</accession>
<feature type="region of interest" description="Disordered" evidence="1">
    <location>
        <begin position="227"/>
        <end position="252"/>
    </location>
</feature>
<dbReference type="AlphaFoldDB" id="Q4N0B5"/>
<proteinExistence type="predicted"/>
<dbReference type="RefSeq" id="XP_763252.1">
    <property type="nucleotide sequence ID" value="XM_758159.1"/>
</dbReference>
<gene>
    <name evidence="2" type="ordered locus">TP03_0234</name>
</gene>
<sequence length="252" mass="27440">MKIGRKRKSLNLLVVELTKYLFIIELKMKSALIISLAGLLVKTVVGDILSPPGFGALESVAQNVTKELMASQKRGLSTDTNKHTETTQPSETTQPTDTNKPTETTQPTEKKDDDKMKSTFVDVPEHILKETNGKDSGNLRGDSTFASEVGDAEDKRNPVLESIEGAEKKLVEALGAVKSKLATTGKDQKPIKVDCGTTRVRVVCNKKGQPETVDDLPDEKANKAISLEIPESVEPLGDEDLEVKDTTEPEEP</sequence>
<dbReference type="Proteomes" id="UP000001949">
    <property type="component" value="Unassembled WGS sequence"/>
</dbReference>